<dbReference type="AlphaFoldDB" id="A0A6B0TRK9"/>
<comment type="caution">
    <text evidence="3">The sequence shown here is derived from an EMBL/GenBank/DDBJ whole genome shotgun (WGS) entry which is preliminary data.</text>
</comment>
<sequence>MSDCDNEYEVGYGRPPKASQFKKGQSGNPKGRPKGAKGIRASLQRELEAKVTIREGNRQIRVSKAEAMVKRLSSNALKGDMKALALLLKLDSEQGARQEADVAEREPTGSLDPADLDMLRHYLAAAGKPDATDDAPGGGQ</sequence>
<organism evidence="3 4">
    <name type="scientific">Oceanomicrobium pacificus</name>
    <dbReference type="NCBI Taxonomy" id="2692916"/>
    <lineage>
        <taxon>Bacteria</taxon>
        <taxon>Pseudomonadati</taxon>
        <taxon>Pseudomonadota</taxon>
        <taxon>Alphaproteobacteria</taxon>
        <taxon>Rhodobacterales</taxon>
        <taxon>Paracoccaceae</taxon>
        <taxon>Oceanomicrobium</taxon>
    </lineage>
</organism>
<keyword evidence="4" id="KW-1185">Reference proteome</keyword>
<reference evidence="3 4" key="1">
    <citation type="submission" date="2019-12" db="EMBL/GenBank/DDBJ databases">
        <title>Strain KN286 was isolated from seawater, which was collected from Caroline Seamount in the tropical western Pacific.</title>
        <authorList>
            <person name="Wang Q."/>
        </authorList>
    </citation>
    <scope>NUCLEOTIDE SEQUENCE [LARGE SCALE GENOMIC DNA]</scope>
    <source>
        <strain evidence="3 4">KN286</strain>
    </source>
</reference>
<dbReference type="RefSeq" id="WP_160856224.1">
    <property type="nucleotide sequence ID" value="NZ_WUWG01000006.1"/>
</dbReference>
<feature type="region of interest" description="Disordered" evidence="1">
    <location>
        <begin position="94"/>
        <end position="114"/>
    </location>
</feature>
<dbReference type="EMBL" id="WUWG01000006">
    <property type="protein sequence ID" value="MXU66596.1"/>
    <property type="molecule type" value="Genomic_DNA"/>
</dbReference>
<dbReference type="InterPro" id="IPR043736">
    <property type="entry name" value="DUF5681"/>
</dbReference>
<evidence type="ECO:0000313" key="4">
    <source>
        <dbReference type="Proteomes" id="UP000436016"/>
    </source>
</evidence>
<evidence type="ECO:0000259" key="2">
    <source>
        <dbReference type="Pfam" id="PF18932"/>
    </source>
</evidence>
<feature type="compositionally biased region" description="Basic and acidic residues" evidence="1">
    <location>
        <begin position="94"/>
        <end position="107"/>
    </location>
</feature>
<protein>
    <recommendedName>
        <fullName evidence="2">DUF5681 domain-containing protein</fullName>
    </recommendedName>
</protein>
<feature type="region of interest" description="Disordered" evidence="1">
    <location>
        <begin position="1"/>
        <end position="43"/>
    </location>
</feature>
<accession>A0A6B0TRK9</accession>
<gene>
    <name evidence="3" type="ORF">GSH16_14195</name>
</gene>
<feature type="domain" description="DUF5681" evidence="2">
    <location>
        <begin position="17"/>
        <end position="90"/>
    </location>
</feature>
<dbReference type="Proteomes" id="UP000436016">
    <property type="component" value="Unassembled WGS sequence"/>
</dbReference>
<name>A0A6B0TRK9_9RHOB</name>
<evidence type="ECO:0000256" key="1">
    <source>
        <dbReference type="SAM" id="MobiDB-lite"/>
    </source>
</evidence>
<dbReference type="Pfam" id="PF18932">
    <property type="entry name" value="DUF5681"/>
    <property type="match status" value="1"/>
</dbReference>
<evidence type="ECO:0000313" key="3">
    <source>
        <dbReference type="EMBL" id="MXU66596.1"/>
    </source>
</evidence>
<proteinExistence type="predicted"/>